<evidence type="ECO:0000313" key="1">
    <source>
        <dbReference type="EMBL" id="SVA37357.1"/>
    </source>
</evidence>
<gene>
    <name evidence="1" type="ORF">METZ01_LOCUS90211</name>
</gene>
<reference evidence="1" key="1">
    <citation type="submission" date="2018-05" db="EMBL/GenBank/DDBJ databases">
        <authorList>
            <person name="Lanie J.A."/>
            <person name="Ng W.-L."/>
            <person name="Kazmierczak K.M."/>
            <person name="Andrzejewski T.M."/>
            <person name="Davidsen T.M."/>
            <person name="Wayne K.J."/>
            <person name="Tettelin H."/>
            <person name="Glass J.I."/>
            <person name="Rusch D."/>
            <person name="Podicherti R."/>
            <person name="Tsui H.-C.T."/>
            <person name="Winkler M.E."/>
        </authorList>
    </citation>
    <scope>NUCLEOTIDE SEQUENCE</scope>
</reference>
<proteinExistence type="predicted"/>
<dbReference type="AlphaFoldDB" id="A0A381VCK8"/>
<protein>
    <submittedName>
        <fullName evidence="1">Uncharacterized protein</fullName>
    </submittedName>
</protein>
<accession>A0A381VCK8</accession>
<dbReference type="EMBL" id="UINC01008293">
    <property type="protein sequence ID" value="SVA37357.1"/>
    <property type="molecule type" value="Genomic_DNA"/>
</dbReference>
<name>A0A381VCK8_9ZZZZ</name>
<organism evidence="1">
    <name type="scientific">marine metagenome</name>
    <dbReference type="NCBI Taxonomy" id="408172"/>
    <lineage>
        <taxon>unclassified sequences</taxon>
        <taxon>metagenomes</taxon>
        <taxon>ecological metagenomes</taxon>
    </lineage>
</organism>
<sequence>MKPINRCFIFADDSKGAGKSVPVTKAIISIQFKISIFSPNHNYKPYK</sequence>